<evidence type="ECO:0000313" key="6">
    <source>
        <dbReference type="EMBL" id="TWU48136.1"/>
    </source>
</evidence>
<dbReference type="Gene3D" id="2.160.20.10">
    <property type="entry name" value="Single-stranded right-handed beta-helix, Pectin lyase-like"/>
    <property type="match status" value="1"/>
</dbReference>
<evidence type="ECO:0000259" key="5">
    <source>
        <dbReference type="SMART" id="SM00912"/>
    </source>
</evidence>
<dbReference type="InterPro" id="IPR050909">
    <property type="entry name" value="Bact_Autotransporter_VF"/>
</dbReference>
<feature type="chain" id="PRO_5022942123" evidence="4">
    <location>
        <begin position="38"/>
        <end position="792"/>
    </location>
</feature>
<name>A0A5C6EKK4_9BACT</name>
<dbReference type="PANTHER" id="PTHR12338:SF8">
    <property type="entry name" value="HEME_HEMOPEXIN-BINDING PROTEIN"/>
    <property type="match status" value="1"/>
</dbReference>
<organism evidence="6 7">
    <name type="scientific">Rubripirellula reticaptiva</name>
    <dbReference type="NCBI Taxonomy" id="2528013"/>
    <lineage>
        <taxon>Bacteria</taxon>
        <taxon>Pseudomonadati</taxon>
        <taxon>Planctomycetota</taxon>
        <taxon>Planctomycetia</taxon>
        <taxon>Pirellulales</taxon>
        <taxon>Pirellulaceae</taxon>
        <taxon>Rubripirellula</taxon>
    </lineage>
</organism>
<evidence type="ECO:0000256" key="1">
    <source>
        <dbReference type="ARBA" id="ARBA00004613"/>
    </source>
</evidence>
<evidence type="ECO:0000256" key="3">
    <source>
        <dbReference type="ARBA" id="ARBA00022729"/>
    </source>
</evidence>
<dbReference type="Pfam" id="PF05860">
    <property type="entry name" value="TPS"/>
    <property type="match status" value="1"/>
</dbReference>
<dbReference type="InterPro" id="IPR011050">
    <property type="entry name" value="Pectin_lyase_fold/virulence"/>
</dbReference>
<sequence precursor="true">MRRLRKNQLRSSRRRTARRLLVLLIASASPAGQSVYAQVPTGADVVAGQVAISEAGNALNIHAATTRAIVNWDSFSLGAGNVANFNLPDANSAILNRVTSPSMPSTIAGAVNSNGHVYLVNPSGIVVSSSGMVNTNGFTASTFDIANQDFMDGGALTFADNGSKSSIVNNGTIATGSGGAHLIANEIANHGTLTSNGGNITLSGGGRVTLDNGVTYVQPTLETLASGISPTAGLIQNTGTIRATGAATSGGEVYLVNPNGKIMHDGTIAAQNIASNGDTIGGHVQLEADEITLTQNSSIDARGTHGGGEVLVGGDWQGSGAMTQATTVKMEAGATIDASATVSGDGGKIVLWSDIHNLNSVTQAFGTLLARAGELLGNGGQIETSGHQVDTSGIGVDAGSEHGDAGHWLIDPYNYVIDAIAASNIVSALNSNTSVTVTTTANVSAFGSSGNSSDAGDITISAQIDATGTGSLTLDAARDIIISQQLVRVTGDGANINLLAGLNIVEDQTSGGIKLETGTGNIVLAADADGNGSGVIDFRTSGVLDFLTNGGDITFGGGDATASGYAQGYDASTNEAVHFADSSAVTIRSNGGDISLKGRSSTATAPNSNGAFGVGFLNNSSVTIDSGVGTILIEGISQQAGSSSSTGQGVYFLGGNTTIKSANITSDAIRIIGDASASKSTNSYGVEFDSNAYIHATGVGGGILIDGHAGTASSDLMMRSHTYEILANGGPISLLGHKADGLFTIGGSSNINIGSKTGTAVATSASDVTIQFDQYSFNGYSPKIATSGDVLW</sequence>
<evidence type="ECO:0000313" key="7">
    <source>
        <dbReference type="Proteomes" id="UP000317977"/>
    </source>
</evidence>
<reference evidence="6 7" key="1">
    <citation type="submission" date="2019-02" db="EMBL/GenBank/DDBJ databases">
        <title>Deep-cultivation of Planctomycetes and their phenomic and genomic characterization uncovers novel biology.</title>
        <authorList>
            <person name="Wiegand S."/>
            <person name="Jogler M."/>
            <person name="Boedeker C."/>
            <person name="Pinto D."/>
            <person name="Vollmers J."/>
            <person name="Rivas-Marin E."/>
            <person name="Kohn T."/>
            <person name="Peeters S.H."/>
            <person name="Heuer A."/>
            <person name="Rast P."/>
            <person name="Oberbeckmann S."/>
            <person name="Bunk B."/>
            <person name="Jeske O."/>
            <person name="Meyerdierks A."/>
            <person name="Storesund J.E."/>
            <person name="Kallscheuer N."/>
            <person name="Luecker S."/>
            <person name="Lage O.M."/>
            <person name="Pohl T."/>
            <person name="Merkel B.J."/>
            <person name="Hornburger P."/>
            <person name="Mueller R.-W."/>
            <person name="Bruemmer F."/>
            <person name="Labrenz M."/>
            <person name="Spormann A.M."/>
            <person name="Op Den Camp H."/>
            <person name="Overmann J."/>
            <person name="Amann R."/>
            <person name="Jetten M.S.M."/>
            <person name="Mascher T."/>
            <person name="Medema M.H."/>
            <person name="Devos D.P."/>
            <person name="Kaster A.-K."/>
            <person name="Ovreas L."/>
            <person name="Rohde M."/>
            <person name="Galperin M.Y."/>
            <person name="Jogler C."/>
        </authorList>
    </citation>
    <scope>NUCLEOTIDE SEQUENCE [LARGE SCALE GENOMIC DNA]</scope>
    <source>
        <strain evidence="6 7">Poly59</strain>
    </source>
</reference>
<dbReference type="GO" id="GO:0005576">
    <property type="term" value="C:extracellular region"/>
    <property type="evidence" value="ECO:0007669"/>
    <property type="project" value="UniProtKB-SubCell"/>
</dbReference>
<feature type="signal peptide" evidence="4">
    <location>
        <begin position="1"/>
        <end position="37"/>
    </location>
</feature>
<keyword evidence="3 4" id="KW-0732">Signal</keyword>
<evidence type="ECO:0000256" key="4">
    <source>
        <dbReference type="SAM" id="SignalP"/>
    </source>
</evidence>
<keyword evidence="2" id="KW-0964">Secreted</keyword>
<evidence type="ECO:0000256" key="2">
    <source>
        <dbReference type="ARBA" id="ARBA00022525"/>
    </source>
</evidence>
<gene>
    <name evidence="6" type="primary">hxuA</name>
    <name evidence="6" type="ORF">Poly59_49820</name>
</gene>
<comment type="subcellular location">
    <subcellularLocation>
        <location evidence="1">Secreted</location>
    </subcellularLocation>
</comment>
<accession>A0A5C6EKK4</accession>
<dbReference type="NCBIfam" id="TIGR01901">
    <property type="entry name" value="adhes_NPXG"/>
    <property type="match status" value="1"/>
</dbReference>
<dbReference type="EMBL" id="SJPX01000005">
    <property type="protein sequence ID" value="TWU48136.1"/>
    <property type="molecule type" value="Genomic_DNA"/>
</dbReference>
<proteinExistence type="predicted"/>
<dbReference type="SUPFAM" id="SSF51126">
    <property type="entry name" value="Pectin lyase-like"/>
    <property type="match status" value="1"/>
</dbReference>
<dbReference type="SMART" id="SM00912">
    <property type="entry name" value="Haemagg_act"/>
    <property type="match status" value="1"/>
</dbReference>
<dbReference type="Proteomes" id="UP000317977">
    <property type="component" value="Unassembled WGS sequence"/>
</dbReference>
<protein>
    <submittedName>
        <fullName evidence="6">Heme/hemopexin-binding protein</fullName>
    </submittedName>
</protein>
<comment type="caution">
    <text evidence="6">The sequence shown here is derived from an EMBL/GenBank/DDBJ whole genome shotgun (WGS) entry which is preliminary data.</text>
</comment>
<keyword evidence="7" id="KW-1185">Reference proteome</keyword>
<dbReference type="PANTHER" id="PTHR12338">
    <property type="entry name" value="AUTOTRANSPORTER"/>
    <property type="match status" value="1"/>
</dbReference>
<feature type="domain" description="Filamentous haemagglutinin FhaB/tRNA nuclease CdiA-like TPS" evidence="5">
    <location>
        <begin position="37"/>
        <end position="149"/>
    </location>
</feature>
<dbReference type="AlphaFoldDB" id="A0A5C6EKK4"/>
<dbReference type="InterPro" id="IPR012334">
    <property type="entry name" value="Pectin_lyas_fold"/>
</dbReference>
<dbReference type="InterPro" id="IPR008638">
    <property type="entry name" value="FhaB/CdiA-like_TPS"/>
</dbReference>